<evidence type="ECO:0000313" key="2">
    <source>
        <dbReference type="Proteomes" id="UP000772434"/>
    </source>
</evidence>
<sequence>RRLPVEILTEIFTHCLPSKHIPPSSLIMEAPLVLLSVCREWRTVALSTPRLWCSPRIRLPSSGHLTDAKLKPHHTGIEQWLDRSGSLPLFLSL</sequence>
<feature type="non-terminal residue" evidence="1">
    <location>
        <position position="93"/>
    </location>
</feature>
<dbReference type="EMBL" id="JADNRY010000080">
    <property type="protein sequence ID" value="KAF9066952.1"/>
    <property type="molecule type" value="Genomic_DNA"/>
</dbReference>
<feature type="non-terminal residue" evidence="1">
    <location>
        <position position="1"/>
    </location>
</feature>
<name>A0A9P5PPN2_9AGAR</name>
<proteinExistence type="predicted"/>
<organism evidence="1 2">
    <name type="scientific">Rhodocollybia butyracea</name>
    <dbReference type="NCBI Taxonomy" id="206335"/>
    <lineage>
        <taxon>Eukaryota</taxon>
        <taxon>Fungi</taxon>
        <taxon>Dikarya</taxon>
        <taxon>Basidiomycota</taxon>
        <taxon>Agaricomycotina</taxon>
        <taxon>Agaricomycetes</taxon>
        <taxon>Agaricomycetidae</taxon>
        <taxon>Agaricales</taxon>
        <taxon>Marasmiineae</taxon>
        <taxon>Omphalotaceae</taxon>
        <taxon>Rhodocollybia</taxon>
    </lineage>
</organism>
<dbReference type="AlphaFoldDB" id="A0A9P5PPN2"/>
<evidence type="ECO:0008006" key="3">
    <source>
        <dbReference type="Google" id="ProtNLM"/>
    </source>
</evidence>
<keyword evidence="2" id="KW-1185">Reference proteome</keyword>
<gene>
    <name evidence="1" type="ORF">BDP27DRAFT_1174984</name>
</gene>
<accession>A0A9P5PPN2</accession>
<comment type="caution">
    <text evidence="1">The sequence shown here is derived from an EMBL/GenBank/DDBJ whole genome shotgun (WGS) entry which is preliminary data.</text>
</comment>
<protein>
    <recommendedName>
        <fullName evidence="3">F-box domain-containing protein</fullName>
    </recommendedName>
</protein>
<dbReference type="Gene3D" id="1.20.1280.50">
    <property type="match status" value="1"/>
</dbReference>
<evidence type="ECO:0000313" key="1">
    <source>
        <dbReference type="EMBL" id="KAF9066952.1"/>
    </source>
</evidence>
<dbReference type="Proteomes" id="UP000772434">
    <property type="component" value="Unassembled WGS sequence"/>
</dbReference>
<dbReference type="OrthoDB" id="3139399at2759"/>
<reference evidence="1" key="1">
    <citation type="submission" date="2020-11" db="EMBL/GenBank/DDBJ databases">
        <authorList>
            <consortium name="DOE Joint Genome Institute"/>
            <person name="Ahrendt S."/>
            <person name="Riley R."/>
            <person name="Andreopoulos W."/>
            <person name="Labutti K."/>
            <person name="Pangilinan J."/>
            <person name="Ruiz-Duenas F.J."/>
            <person name="Barrasa J.M."/>
            <person name="Sanchez-Garcia M."/>
            <person name="Camarero S."/>
            <person name="Miyauchi S."/>
            <person name="Serrano A."/>
            <person name="Linde D."/>
            <person name="Babiker R."/>
            <person name="Drula E."/>
            <person name="Ayuso-Fernandez I."/>
            <person name="Pacheco R."/>
            <person name="Padilla G."/>
            <person name="Ferreira P."/>
            <person name="Barriuso J."/>
            <person name="Kellner H."/>
            <person name="Castanera R."/>
            <person name="Alfaro M."/>
            <person name="Ramirez L."/>
            <person name="Pisabarro A.G."/>
            <person name="Kuo A."/>
            <person name="Tritt A."/>
            <person name="Lipzen A."/>
            <person name="He G."/>
            <person name="Yan M."/>
            <person name="Ng V."/>
            <person name="Cullen D."/>
            <person name="Martin F."/>
            <person name="Rosso M.-N."/>
            <person name="Henrissat B."/>
            <person name="Hibbett D."/>
            <person name="Martinez A.T."/>
            <person name="Grigoriev I.V."/>
        </authorList>
    </citation>
    <scope>NUCLEOTIDE SEQUENCE</scope>
    <source>
        <strain evidence="1">AH 40177</strain>
    </source>
</reference>